<reference evidence="1" key="1">
    <citation type="submission" date="2024-01" db="EMBL/GenBank/DDBJ databases">
        <authorList>
            <person name="Webb A."/>
        </authorList>
    </citation>
    <scope>NUCLEOTIDE SEQUENCE</scope>
    <source>
        <strain evidence="1">Pm1</strain>
    </source>
</reference>
<evidence type="ECO:0000313" key="2">
    <source>
        <dbReference type="Proteomes" id="UP001162060"/>
    </source>
</evidence>
<sequence>MKCGRVRPNIIANGAAASVTLINIHLTPSLPKHIVFYGKLKRKGFVLVCDEEKRSIARHSDGAVAFEVAME</sequence>
<name>A0AAV1UER9_9STRA</name>
<comment type="caution">
    <text evidence="1">The sequence shown here is derived from an EMBL/GenBank/DDBJ whole genome shotgun (WGS) entry which is preliminary data.</text>
</comment>
<dbReference type="Proteomes" id="UP001162060">
    <property type="component" value="Unassembled WGS sequence"/>
</dbReference>
<evidence type="ECO:0000313" key="1">
    <source>
        <dbReference type="EMBL" id="CAK7933025.1"/>
    </source>
</evidence>
<accession>A0AAV1UER9</accession>
<protein>
    <submittedName>
        <fullName evidence="1">Uncharacterized protein</fullName>
    </submittedName>
</protein>
<organism evidence="1 2">
    <name type="scientific">Peronospora matthiolae</name>
    <dbReference type="NCBI Taxonomy" id="2874970"/>
    <lineage>
        <taxon>Eukaryota</taxon>
        <taxon>Sar</taxon>
        <taxon>Stramenopiles</taxon>
        <taxon>Oomycota</taxon>
        <taxon>Peronosporomycetes</taxon>
        <taxon>Peronosporales</taxon>
        <taxon>Peronosporaceae</taxon>
        <taxon>Peronospora</taxon>
    </lineage>
</organism>
<dbReference type="AlphaFoldDB" id="A0AAV1UER9"/>
<dbReference type="EMBL" id="CAKLBY020000193">
    <property type="protein sequence ID" value="CAK7933025.1"/>
    <property type="molecule type" value="Genomic_DNA"/>
</dbReference>
<gene>
    <name evidence="1" type="ORF">PM001_LOCUS18175</name>
</gene>
<proteinExistence type="predicted"/>